<evidence type="ECO:0000313" key="4">
    <source>
        <dbReference type="Proteomes" id="UP001306950"/>
    </source>
</evidence>
<comment type="caution">
    <text evidence="3">The sequence shown here is derived from an EMBL/GenBank/DDBJ whole genome shotgun (WGS) entry which is preliminary data.</text>
</comment>
<dbReference type="EMBL" id="JAZHPZ010000002">
    <property type="protein sequence ID" value="MEF2965414.1"/>
    <property type="molecule type" value="Genomic_DNA"/>
</dbReference>
<dbReference type="PANTHER" id="PTHR30105">
    <property type="entry name" value="UNCHARACTERIZED YIBQ-RELATED"/>
    <property type="match status" value="1"/>
</dbReference>
<protein>
    <submittedName>
        <fullName evidence="3">Divergent polysaccharide deacetylase family protein</fullName>
    </submittedName>
</protein>
<feature type="chain" id="PRO_5046669595" evidence="2">
    <location>
        <begin position="32"/>
        <end position="298"/>
    </location>
</feature>
<dbReference type="RefSeq" id="WP_331845645.1">
    <property type="nucleotide sequence ID" value="NZ_JAZHPZ010000002.1"/>
</dbReference>
<dbReference type="Proteomes" id="UP001306950">
    <property type="component" value="Unassembled WGS sequence"/>
</dbReference>
<keyword evidence="2" id="KW-0732">Signal</keyword>
<dbReference type="Pfam" id="PF04748">
    <property type="entry name" value="Polysacc_deac_2"/>
    <property type="match status" value="1"/>
</dbReference>
<keyword evidence="4" id="KW-1185">Reference proteome</keyword>
<dbReference type="SUPFAM" id="SSF88713">
    <property type="entry name" value="Glycoside hydrolase/deacetylase"/>
    <property type="match status" value="1"/>
</dbReference>
<dbReference type="InterPro" id="IPR006837">
    <property type="entry name" value="Divergent_DAC"/>
</dbReference>
<name>A0ABU7VR88_9BACL</name>
<dbReference type="PANTHER" id="PTHR30105:SF2">
    <property type="entry name" value="DIVERGENT POLYSACCHARIDE DEACETYLASE SUPERFAMILY"/>
    <property type="match status" value="1"/>
</dbReference>
<dbReference type="Gene3D" id="3.20.20.370">
    <property type="entry name" value="Glycoside hydrolase/deacetylase"/>
    <property type="match status" value="1"/>
</dbReference>
<sequence length="298" mass="32932">MRYWKKRSVANRTWVPFCLLLILALVSPASPGGLATVAHASPESNPIPKQNPDKPSVQTERRLAIIIDDFGNAMGGTEDMINLPVKLTVAVMPFMRTTAEDAKRAHERGHDVIVHLPMEPKQGRAEWLGPGAILSKMSDEEVRRKVEEAIDNVPYAAGINNHMGSKITEDKRVMGIILEVCMERGLFFVDSKTNYWSITSELRASKGLPDLNNDIFLDDVHSIRHITGQLRKVQELLDQKGKCVAIGHVGVKGKITAAALQQSIPELKAKGVKFVGISELAREYYIPGTHSRPGFTLP</sequence>
<accession>A0ABU7VR88</accession>
<evidence type="ECO:0000256" key="1">
    <source>
        <dbReference type="SAM" id="MobiDB-lite"/>
    </source>
</evidence>
<proteinExistence type="predicted"/>
<gene>
    <name evidence="3" type="ORF">V3851_06165</name>
</gene>
<evidence type="ECO:0000313" key="3">
    <source>
        <dbReference type="EMBL" id="MEF2965414.1"/>
    </source>
</evidence>
<reference evidence="3 4" key="1">
    <citation type="submission" date="2024-02" db="EMBL/GenBank/DDBJ databases">
        <title>A nitrogen-fixing paenibacillus bacterium.</title>
        <authorList>
            <person name="Zhang W.L."/>
            <person name="Chen S.F."/>
        </authorList>
    </citation>
    <scope>NUCLEOTIDE SEQUENCE [LARGE SCALE GENOMIC DNA]</scope>
    <source>
        <strain evidence="3 4">M1</strain>
    </source>
</reference>
<evidence type="ECO:0000256" key="2">
    <source>
        <dbReference type="SAM" id="SignalP"/>
    </source>
</evidence>
<dbReference type="CDD" id="cd10936">
    <property type="entry name" value="CE4_DAC2"/>
    <property type="match status" value="1"/>
</dbReference>
<organism evidence="3 4">
    <name type="scientific">Paenibacillus haidiansis</name>
    <dbReference type="NCBI Taxonomy" id="1574488"/>
    <lineage>
        <taxon>Bacteria</taxon>
        <taxon>Bacillati</taxon>
        <taxon>Bacillota</taxon>
        <taxon>Bacilli</taxon>
        <taxon>Bacillales</taxon>
        <taxon>Paenibacillaceae</taxon>
        <taxon>Paenibacillus</taxon>
    </lineage>
</organism>
<feature type="region of interest" description="Disordered" evidence="1">
    <location>
        <begin position="37"/>
        <end position="58"/>
    </location>
</feature>
<feature type="signal peptide" evidence="2">
    <location>
        <begin position="1"/>
        <end position="31"/>
    </location>
</feature>
<dbReference type="InterPro" id="IPR011330">
    <property type="entry name" value="Glyco_hydro/deAcase_b/a-brl"/>
</dbReference>